<keyword evidence="3" id="KW-1133">Transmembrane helix</keyword>
<feature type="transmembrane region" description="Helical" evidence="3">
    <location>
        <begin position="65"/>
        <end position="86"/>
    </location>
</feature>
<evidence type="ECO:0000256" key="2">
    <source>
        <dbReference type="SAM" id="MobiDB-lite"/>
    </source>
</evidence>
<keyword evidence="3" id="KW-0812">Transmembrane</keyword>
<dbReference type="STRING" id="765257.A0A0C9ZCY7"/>
<dbReference type="EMBL" id="KN833767">
    <property type="protein sequence ID" value="KIK20307.1"/>
    <property type="molecule type" value="Genomic_DNA"/>
</dbReference>
<organism evidence="4 5">
    <name type="scientific">Pisolithus microcarpus 441</name>
    <dbReference type="NCBI Taxonomy" id="765257"/>
    <lineage>
        <taxon>Eukaryota</taxon>
        <taxon>Fungi</taxon>
        <taxon>Dikarya</taxon>
        <taxon>Basidiomycota</taxon>
        <taxon>Agaricomycotina</taxon>
        <taxon>Agaricomycetes</taxon>
        <taxon>Agaricomycetidae</taxon>
        <taxon>Boletales</taxon>
        <taxon>Sclerodermatineae</taxon>
        <taxon>Pisolithaceae</taxon>
        <taxon>Pisolithus</taxon>
    </lineage>
</organism>
<dbReference type="Proteomes" id="UP000054018">
    <property type="component" value="Unassembled WGS sequence"/>
</dbReference>
<evidence type="ECO:0000313" key="5">
    <source>
        <dbReference type="Proteomes" id="UP000054018"/>
    </source>
</evidence>
<evidence type="ECO:0000256" key="1">
    <source>
        <dbReference type="SAM" id="Coils"/>
    </source>
</evidence>
<accession>A0A0C9ZCY7</accession>
<dbReference type="PANTHER" id="PTHR42032:SF1">
    <property type="entry name" value="YALI0E30679P"/>
    <property type="match status" value="1"/>
</dbReference>
<keyword evidence="5" id="KW-1185">Reference proteome</keyword>
<feature type="compositionally biased region" description="Low complexity" evidence="2">
    <location>
        <begin position="305"/>
        <end position="327"/>
    </location>
</feature>
<sequence>MNVSEEAETIFAHHTLPPRSSSPDAREEDVQHTAKAWYQFDFAVMIALASGVGNWLTGGDYVRDAILLLLLLFYLHQLIEVPWSLYQLCRPRRPPYPQSEDASTKDRPTSVVSSELRAFELFYLALTVLSPLLGALLLHFVFDSLSGSASLSWFSVTLFVLATGLRPWNHLVSRLRQRATDLHNMIHYPPSQIEKAQEHLKLLTEKVVLLETRLKASQARLEDVSHEIYEDVKETCEVAERGVRRQEKKSEAVKNAHEARLSRLEKDVELLLEWREIRADAVLPTLLSSLQEHLKIFRPYWMTKSPRPTSPSRLRSYSKSSLCRSPPTSLETIPERAAFQPGTRVPSSPFRLPGLKLFLHIGDLVTLPMRYLIAYFLSAIF</sequence>
<keyword evidence="1" id="KW-0175">Coiled coil</keyword>
<name>A0A0C9ZCY7_9AGAM</name>
<feature type="transmembrane region" description="Helical" evidence="3">
    <location>
        <begin position="121"/>
        <end position="142"/>
    </location>
</feature>
<feature type="coiled-coil region" evidence="1">
    <location>
        <begin position="193"/>
        <end position="267"/>
    </location>
</feature>
<keyword evidence="3" id="KW-0472">Membrane</keyword>
<dbReference type="OrthoDB" id="10263751at2759"/>
<proteinExistence type="predicted"/>
<feature type="region of interest" description="Disordered" evidence="2">
    <location>
        <begin position="305"/>
        <end position="328"/>
    </location>
</feature>
<protein>
    <submittedName>
        <fullName evidence="4">Uncharacterized protein</fullName>
    </submittedName>
</protein>
<reference evidence="5" key="2">
    <citation type="submission" date="2015-01" db="EMBL/GenBank/DDBJ databases">
        <title>Evolutionary Origins and Diversification of the Mycorrhizal Mutualists.</title>
        <authorList>
            <consortium name="DOE Joint Genome Institute"/>
            <consortium name="Mycorrhizal Genomics Consortium"/>
            <person name="Kohler A."/>
            <person name="Kuo A."/>
            <person name="Nagy L.G."/>
            <person name="Floudas D."/>
            <person name="Copeland A."/>
            <person name="Barry K.W."/>
            <person name="Cichocki N."/>
            <person name="Veneault-Fourrey C."/>
            <person name="LaButti K."/>
            <person name="Lindquist E.A."/>
            <person name="Lipzen A."/>
            <person name="Lundell T."/>
            <person name="Morin E."/>
            <person name="Murat C."/>
            <person name="Riley R."/>
            <person name="Ohm R."/>
            <person name="Sun H."/>
            <person name="Tunlid A."/>
            <person name="Henrissat B."/>
            <person name="Grigoriev I.V."/>
            <person name="Hibbett D.S."/>
            <person name="Martin F."/>
        </authorList>
    </citation>
    <scope>NUCLEOTIDE SEQUENCE [LARGE SCALE GENOMIC DNA]</scope>
    <source>
        <strain evidence="5">441</strain>
    </source>
</reference>
<dbReference type="AlphaFoldDB" id="A0A0C9ZCY7"/>
<feature type="transmembrane region" description="Helical" evidence="3">
    <location>
        <begin position="36"/>
        <end position="53"/>
    </location>
</feature>
<dbReference type="PANTHER" id="PTHR42032">
    <property type="entry name" value="YALI0E30679P"/>
    <property type="match status" value="1"/>
</dbReference>
<reference evidence="4 5" key="1">
    <citation type="submission" date="2014-04" db="EMBL/GenBank/DDBJ databases">
        <authorList>
            <consortium name="DOE Joint Genome Institute"/>
            <person name="Kuo A."/>
            <person name="Kohler A."/>
            <person name="Costa M.D."/>
            <person name="Nagy L.G."/>
            <person name="Floudas D."/>
            <person name="Copeland A."/>
            <person name="Barry K.W."/>
            <person name="Cichocki N."/>
            <person name="Veneault-Fourrey C."/>
            <person name="LaButti K."/>
            <person name="Lindquist E.A."/>
            <person name="Lipzen A."/>
            <person name="Lundell T."/>
            <person name="Morin E."/>
            <person name="Murat C."/>
            <person name="Sun H."/>
            <person name="Tunlid A."/>
            <person name="Henrissat B."/>
            <person name="Grigoriev I.V."/>
            <person name="Hibbett D.S."/>
            <person name="Martin F."/>
            <person name="Nordberg H.P."/>
            <person name="Cantor M.N."/>
            <person name="Hua S.X."/>
        </authorList>
    </citation>
    <scope>NUCLEOTIDE SEQUENCE [LARGE SCALE GENOMIC DNA]</scope>
    <source>
        <strain evidence="4 5">441</strain>
    </source>
</reference>
<gene>
    <name evidence="4" type="ORF">PISMIDRAFT_106061</name>
</gene>
<feature type="transmembrane region" description="Helical" evidence="3">
    <location>
        <begin position="148"/>
        <end position="168"/>
    </location>
</feature>
<evidence type="ECO:0000256" key="3">
    <source>
        <dbReference type="SAM" id="Phobius"/>
    </source>
</evidence>
<evidence type="ECO:0000313" key="4">
    <source>
        <dbReference type="EMBL" id="KIK20307.1"/>
    </source>
</evidence>
<dbReference type="HOGENOM" id="CLU_037537_0_0_1"/>